<reference evidence="3 4" key="1">
    <citation type="submission" date="2024-01" db="EMBL/GenBank/DDBJ databases">
        <title>Pedobacter sp. nov., isolated from oil-contaminated soil.</title>
        <authorList>
            <person name="Le N.T.T."/>
        </authorList>
    </citation>
    <scope>NUCLEOTIDE SEQUENCE [LARGE SCALE GENOMIC DNA]</scope>
    <source>
        <strain evidence="3 4">VNH31</strain>
    </source>
</reference>
<dbReference type="RefSeq" id="WP_330145652.1">
    <property type="nucleotide sequence ID" value="NZ_JAZDQU010000001.1"/>
</dbReference>
<keyword evidence="4" id="KW-1185">Reference proteome</keyword>
<dbReference type="PANTHER" id="PTHR46401">
    <property type="entry name" value="GLYCOSYLTRANSFERASE WBBK-RELATED"/>
    <property type="match status" value="1"/>
</dbReference>
<evidence type="ECO:0000259" key="2">
    <source>
        <dbReference type="Pfam" id="PF00534"/>
    </source>
</evidence>
<accession>A0ABU7H0D0</accession>
<dbReference type="EMBL" id="JAZDQU010000001">
    <property type="protein sequence ID" value="MEE1884739.1"/>
    <property type="molecule type" value="Genomic_DNA"/>
</dbReference>
<keyword evidence="1" id="KW-0808">Transferase</keyword>
<dbReference type="CDD" id="cd03809">
    <property type="entry name" value="GT4_MtfB-like"/>
    <property type="match status" value="1"/>
</dbReference>
<feature type="domain" description="Glycosyl transferase family 1" evidence="2">
    <location>
        <begin position="188"/>
        <end position="348"/>
    </location>
</feature>
<evidence type="ECO:0000313" key="3">
    <source>
        <dbReference type="EMBL" id="MEE1884739.1"/>
    </source>
</evidence>
<dbReference type="PANTHER" id="PTHR46401:SF2">
    <property type="entry name" value="GLYCOSYLTRANSFERASE WBBK-RELATED"/>
    <property type="match status" value="1"/>
</dbReference>
<organism evidence="3 4">
    <name type="scientific">Pedobacter flavus</name>
    <dbReference type="NCBI Taxonomy" id="3113906"/>
    <lineage>
        <taxon>Bacteria</taxon>
        <taxon>Pseudomonadati</taxon>
        <taxon>Bacteroidota</taxon>
        <taxon>Sphingobacteriia</taxon>
        <taxon>Sphingobacteriales</taxon>
        <taxon>Sphingobacteriaceae</taxon>
        <taxon>Pedobacter</taxon>
    </lineage>
</organism>
<dbReference type="SUPFAM" id="SSF53756">
    <property type="entry name" value="UDP-Glycosyltransferase/glycogen phosphorylase"/>
    <property type="match status" value="1"/>
</dbReference>
<dbReference type="Proteomes" id="UP001337681">
    <property type="component" value="Unassembled WGS sequence"/>
</dbReference>
<evidence type="ECO:0000256" key="1">
    <source>
        <dbReference type="ARBA" id="ARBA00022679"/>
    </source>
</evidence>
<protein>
    <submittedName>
        <fullName evidence="3">Glycosyltransferase family 1 protein</fullName>
    </submittedName>
</protein>
<evidence type="ECO:0000313" key="4">
    <source>
        <dbReference type="Proteomes" id="UP001337681"/>
    </source>
</evidence>
<comment type="caution">
    <text evidence="3">The sequence shown here is derived from an EMBL/GenBank/DDBJ whole genome shotgun (WGS) entry which is preliminary data.</text>
</comment>
<dbReference type="Pfam" id="PF00534">
    <property type="entry name" value="Glycos_transf_1"/>
    <property type="match status" value="1"/>
</dbReference>
<gene>
    <name evidence="3" type="ORF">VRU49_04805</name>
</gene>
<sequence>MQKIKVAVDIRDLKIAKTGVKTYLEELVREFKTLDNQAVSFVFLDSFIAPYTGKNKFFKLLEHIQFFIWKQISLPLLAYFKGCNLIFCADFFVPYFAIKARTIPVLHDAFFFEYPSHYNSKWLWLFKNIGITAAKKSPFIVTPTHYTATRINFFTNIELEKIAVVYEGPKSMPFPSKSDQEILGSLFGEKYFLHVGVIEKRKNLLNLLSAFKEVQVVYPDFKLALVGQFSPKSDMDDRAQILNYIKEEGLSNQVILPGYVPDNEIIAWYRNAFLYVFPSYNEGFGIPVLEAFEHKIPVIIANNSCLPEVAGDAALSFNPNEVNEIARCMVEVIEQPELAKELIKRGTERVKLFNWKSTASQLVRIFQTAVSDK</sequence>
<dbReference type="Gene3D" id="3.40.50.2000">
    <property type="entry name" value="Glycogen Phosphorylase B"/>
    <property type="match status" value="2"/>
</dbReference>
<proteinExistence type="predicted"/>
<name>A0ABU7H0D0_9SPHI</name>
<dbReference type="InterPro" id="IPR001296">
    <property type="entry name" value="Glyco_trans_1"/>
</dbReference>